<dbReference type="Proteomes" id="UP001062846">
    <property type="component" value="Chromosome 5"/>
</dbReference>
<sequence length="105" mass="11568">MQRFAFPGLSTCVSMLEAEMAVLRQEIEDLNGHIATLLSTIRSLRRGISSLQDAAFGAKRDNLNPEFGGGQEAEGTEEGRDGNPMLPMTVPLPRTMLPRVPTIWR</sequence>
<name>A0ACC0NP83_RHOML</name>
<protein>
    <submittedName>
        <fullName evidence="1">Uncharacterized protein</fullName>
    </submittedName>
</protein>
<proteinExistence type="predicted"/>
<comment type="caution">
    <text evidence="1">The sequence shown here is derived from an EMBL/GenBank/DDBJ whole genome shotgun (WGS) entry which is preliminary data.</text>
</comment>
<gene>
    <name evidence="1" type="ORF">RHMOL_Rhmol05G0147700</name>
</gene>
<organism evidence="1 2">
    <name type="scientific">Rhododendron molle</name>
    <name type="common">Chinese azalea</name>
    <name type="synonym">Azalea mollis</name>
    <dbReference type="NCBI Taxonomy" id="49168"/>
    <lineage>
        <taxon>Eukaryota</taxon>
        <taxon>Viridiplantae</taxon>
        <taxon>Streptophyta</taxon>
        <taxon>Embryophyta</taxon>
        <taxon>Tracheophyta</taxon>
        <taxon>Spermatophyta</taxon>
        <taxon>Magnoliopsida</taxon>
        <taxon>eudicotyledons</taxon>
        <taxon>Gunneridae</taxon>
        <taxon>Pentapetalae</taxon>
        <taxon>asterids</taxon>
        <taxon>Ericales</taxon>
        <taxon>Ericaceae</taxon>
        <taxon>Ericoideae</taxon>
        <taxon>Rhodoreae</taxon>
        <taxon>Rhododendron</taxon>
    </lineage>
</organism>
<reference evidence="1" key="1">
    <citation type="submission" date="2022-02" db="EMBL/GenBank/DDBJ databases">
        <title>Plant Genome Project.</title>
        <authorList>
            <person name="Zhang R.-G."/>
        </authorList>
    </citation>
    <scope>NUCLEOTIDE SEQUENCE</scope>
    <source>
        <strain evidence="1">AT1</strain>
    </source>
</reference>
<dbReference type="EMBL" id="CM046392">
    <property type="protein sequence ID" value="KAI8555095.1"/>
    <property type="molecule type" value="Genomic_DNA"/>
</dbReference>
<evidence type="ECO:0000313" key="2">
    <source>
        <dbReference type="Proteomes" id="UP001062846"/>
    </source>
</evidence>
<evidence type="ECO:0000313" key="1">
    <source>
        <dbReference type="EMBL" id="KAI8555095.1"/>
    </source>
</evidence>
<keyword evidence="2" id="KW-1185">Reference proteome</keyword>
<accession>A0ACC0NP83</accession>